<dbReference type="AlphaFoldDB" id="X1ED39"/>
<dbReference type="EMBL" id="BART01038195">
    <property type="protein sequence ID" value="GAH15049.1"/>
    <property type="molecule type" value="Genomic_DNA"/>
</dbReference>
<protein>
    <submittedName>
        <fullName evidence="1">Uncharacterized protein</fullName>
    </submittedName>
</protein>
<sequence>FYLEQELVDRIQTLDPRIDLLYEPVLMGRPRYQSHHVGHVP</sequence>
<proteinExistence type="predicted"/>
<comment type="caution">
    <text evidence="1">The sequence shown here is derived from an EMBL/GenBank/DDBJ whole genome shotgun (WGS) entry which is preliminary data.</text>
</comment>
<gene>
    <name evidence="1" type="ORF">S01H4_63487</name>
</gene>
<organism evidence="1">
    <name type="scientific">marine sediment metagenome</name>
    <dbReference type="NCBI Taxonomy" id="412755"/>
    <lineage>
        <taxon>unclassified sequences</taxon>
        <taxon>metagenomes</taxon>
        <taxon>ecological metagenomes</taxon>
    </lineage>
</organism>
<reference evidence="1" key="1">
    <citation type="journal article" date="2014" name="Front. Microbiol.">
        <title>High frequency of phylogenetically diverse reductive dehalogenase-homologous genes in deep subseafloor sedimentary metagenomes.</title>
        <authorList>
            <person name="Kawai M."/>
            <person name="Futagami T."/>
            <person name="Toyoda A."/>
            <person name="Takaki Y."/>
            <person name="Nishi S."/>
            <person name="Hori S."/>
            <person name="Arai W."/>
            <person name="Tsubouchi T."/>
            <person name="Morono Y."/>
            <person name="Uchiyama I."/>
            <person name="Ito T."/>
            <person name="Fujiyama A."/>
            <person name="Inagaki F."/>
            <person name="Takami H."/>
        </authorList>
    </citation>
    <scope>NUCLEOTIDE SEQUENCE</scope>
    <source>
        <strain evidence="1">Expedition CK06-06</strain>
    </source>
</reference>
<evidence type="ECO:0000313" key="1">
    <source>
        <dbReference type="EMBL" id="GAH15049.1"/>
    </source>
</evidence>
<feature type="non-terminal residue" evidence="1">
    <location>
        <position position="1"/>
    </location>
</feature>
<name>X1ED39_9ZZZZ</name>
<accession>X1ED39</accession>